<evidence type="ECO:0000313" key="1">
    <source>
        <dbReference type="EMBL" id="JAD68974.1"/>
    </source>
</evidence>
<accession>A0A0A9BY38</accession>
<dbReference type="EMBL" id="GBRH01228921">
    <property type="protein sequence ID" value="JAD68974.1"/>
    <property type="molecule type" value="Transcribed_RNA"/>
</dbReference>
<organism evidence="1">
    <name type="scientific">Arundo donax</name>
    <name type="common">Giant reed</name>
    <name type="synonym">Donax arundinaceus</name>
    <dbReference type="NCBI Taxonomy" id="35708"/>
    <lineage>
        <taxon>Eukaryota</taxon>
        <taxon>Viridiplantae</taxon>
        <taxon>Streptophyta</taxon>
        <taxon>Embryophyta</taxon>
        <taxon>Tracheophyta</taxon>
        <taxon>Spermatophyta</taxon>
        <taxon>Magnoliopsida</taxon>
        <taxon>Liliopsida</taxon>
        <taxon>Poales</taxon>
        <taxon>Poaceae</taxon>
        <taxon>PACMAD clade</taxon>
        <taxon>Arundinoideae</taxon>
        <taxon>Arundineae</taxon>
        <taxon>Arundo</taxon>
    </lineage>
</organism>
<protein>
    <submittedName>
        <fullName evidence="1">Uncharacterized protein</fullName>
    </submittedName>
</protein>
<proteinExistence type="predicted"/>
<reference evidence="1" key="1">
    <citation type="submission" date="2014-09" db="EMBL/GenBank/DDBJ databases">
        <authorList>
            <person name="Magalhaes I.L.F."/>
            <person name="Oliveira U."/>
            <person name="Santos F.R."/>
            <person name="Vidigal T.H.D.A."/>
            <person name="Brescovit A.D."/>
            <person name="Santos A.J."/>
        </authorList>
    </citation>
    <scope>NUCLEOTIDE SEQUENCE</scope>
    <source>
        <tissue evidence="1">Shoot tissue taken approximately 20 cm above the soil surface</tissue>
    </source>
</reference>
<sequence length="33" mass="3841">MRVRLCKSSEPSLYQRLCASQNQATSFCWICQC</sequence>
<name>A0A0A9BY38_ARUDO</name>
<dbReference type="AlphaFoldDB" id="A0A0A9BY38"/>
<reference evidence="1" key="2">
    <citation type="journal article" date="2015" name="Data Brief">
        <title>Shoot transcriptome of the giant reed, Arundo donax.</title>
        <authorList>
            <person name="Barrero R.A."/>
            <person name="Guerrero F.D."/>
            <person name="Moolhuijzen P."/>
            <person name="Goolsby J.A."/>
            <person name="Tidwell J."/>
            <person name="Bellgard S.E."/>
            <person name="Bellgard M.I."/>
        </authorList>
    </citation>
    <scope>NUCLEOTIDE SEQUENCE</scope>
    <source>
        <tissue evidence="1">Shoot tissue taken approximately 20 cm above the soil surface</tissue>
    </source>
</reference>